<evidence type="ECO:0000256" key="6">
    <source>
        <dbReference type="ARBA" id="ARBA00022692"/>
    </source>
</evidence>
<evidence type="ECO:0000313" key="13">
    <source>
        <dbReference type="Proteomes" id="UP000005273"/>
    </source>
</evidence>
<evidence type="ECO:0000256" key="1">
    <source>
        <dbReference type="ARBA" id="ARBA00004651"/>
    </source>
</evidence>
<evidence type="ECO:0000256" key="4">
    <source>
        <dbReference type="ARBA" id="ARBA00022475"/>
    </source>
</evidence>
<dbReference type="GO" id="GO:0006817">
    <property type="term" value="P:phosphate ion transport"/>
    <property type="evidence" value="ECO:0007669"/>
    <property type="project" value="UniProtKB-KW"/>
</dbReference>
<dbReference type="GO" id="GO:0005886">
    <property type="term" value="C:plasma membrane"/>
    <property type="evidence" value="ECO:0007669"/>
    <property type="project" value="UniProtKB-SubCell"/>
</dbReference>
<feature type="domain" description="ABC transmembrane type-1" evidence="11">
    <location>
        <begin position="70"/>
        <end position="281"/>
    </location>
</feature>
<evidence type="ECO:0000256" key="8">
    <source>
        <dbReference type="ARBA" id="ARBA00023136"/>
    </source>
</evidence>
<feature type="transmembrane region" description="Helical" evidence="9">
    <location>
        <begin position="69"/>
        <end position="95"/>
    </location>
</feature>
<dbReference type="eggNOG" id="COG0573">
    <property type="taxonomic scope" value="Bacteria"/>
</dbReference>
<gene>
    <name evidence="12" type="ORF">HMPREF1705_04600</name>
</gene>
<name>A0A0T5XAE3_9BACT</name>
<dbReference type="EMBL" id="ACJX03000001">
    <property type="protein sequence ID" value="KRT35327.1"/>
    <property type="molecule type" value="Genomic_DNA"/>
</dbReference>
<dbReference type="OrthoDB" id="9785113at2"/>
<dbReference type="Pfam" id="PF00528">
    <property type="entry name" value="BPD_transp_1"/>
    <property type="match status" value="1"/>
</dbReference>
<dbReference type="GO" id="GO:0005315">
    <property type="term" value="F:phosphate transmembrane transporter activity"/>
    <property type="evidence" value="ECO:0007669"/>
    <property type="project" value="InterPro"/>
</dbReference>
<evidence type="ECO:0000256" key="10">
    <source>
        <dbReference type="RuleBase" id="RU363054"/>
    </source>
</evidence>
<dbReference type="Gene3D" id="1.10.3720.10">
    <property type="entry name" value="MetI-like"/>
    <property type="match status" value="1"/>
</dbReference>
<evidence type="ECO:0000256" key="9">
    <source>
        <dbReference type="RuleBase" id="RU363032"/>
    </source>
</evidence>
<keyword evidence="8 9" id="KW-0472">Membrane</keyword>
<keyword evidence="3 9" id="KW-0813">Transport</keyword>
<evidence type="ECO:0000256" key="7">
    <source>
        <dbReference type="ARBA" id="ARBA00022989"/>
    </source>
</evidence>
<keyword evidence="6 9" id="KW-0812">Transmembrane</keyword>
<evidence type="ECO:0000256" key="3">
    <source>
        <dbReference type="ARBA" id="ARBA00022448"/>
    </source>
</evidence>
<feature type="transmembrane region" description="Helical" evidence="9">
    <location>
        <begin position="9"/>
        <end position="34"/>
    </location>
</feature>
<evidence type="ECO:0000313" key="12">
    <source>
        <dbReference type="EMBL" id="KRT35327.1"/>
    </source>
</evidence>
<dbReference type="Proteomes" id="UP000005273">
    <property type="component" value="Unassembled WGS sequence"/>
</dbReference>
<dbReference type="InterPro" id="IPR011864">
    <property type="entry name" value="Phosphate_PstC"/>
</dbReference>
<dbReference type="PANTHER" id="PTHR30425">
    <property type="entry name" value="PHOSPHATE TRANSPORT SYSTEM PERMEASE PROTEIN PST"/>
    <property type="match status" value="1"/>
</dbReference>
<comment type="function">
    <text evidence="10">Part of the binding-protein-dependent transport system for phosphate; probably responsible for the translocation of the substrate across the membrane.</text>
</comment>
<dbReference type="SUPFAM" id="SSF161098">
    <property type="entry name" value="MetI-like"/>
    <property type="match status" value="1"/>
</dbReference>
<comment type="caution">
    <text evidence="12">The sequence shown here is derived from an EMBL/GenBank/DDBJ whole genome shotgun (WGS) entry which is preliminary data.</text>
</comment>
<keyword evidence="5 10" id="KW-0592">Phosphate transport</keyword>
<dbReference type="InterPro" id="IPR000515">
    <property type="entry name" value="MetI-like"/>
</dbReference>
<protein>
    <recommendedName>
        <fullName evidence="10">Phosphate transport system permease protein</fullName>
    </recommendedName>
</protein>
<sequence>MRDIKQRDLIARTIISGIAMVGIFILIFILFFLIKEGIPVLKSTSLKELLFGLYWYPTYSPPDFGMLPLIAGSLAVTILSSLFALPLSVLVAIYLSEICPSPLRNIMKPLLEMLGFLPSVVLGFVGMVLLAPWLQNTFELVSGLNLFNASLLLGILIIPITGSLADDAISSVPSDIRDASFALGATRQETITRVVLPAALPGIMQACLLGMMRAIGETMVVLMAAGGAAIIPRSLFDPIRPLTSTIAAEMGETPVGSPHYHALFFAGLLLLLMTLALNFAAIWVEKRWRWQLH</sequence>
<evidence type="ECO:0000256" key="5">
    <source>
        <dbReference type="ARBA" id="ARBA00022592"/>
    </source>
</evidence>
<feature type="transmembrane region" description="Helical" evidence="9">
    <location>
        <begin position="146"/>
        <end position="165"/>
    </location>
</feature>
<feature type="transmembrane region" description="Helical" evidence="9">
    <location>
        <begin position="260"/>
        <end position="284"/>
    </location>
</feature>
<dbReference type="PROSITE" id="PS50928">
    <property type="entry name" value="ABC_TM1"/>
    <property type="match status" value="1"/>
</dbReference>
<keyword evidence="7 9" id="KW-1133">Transmembrane helix</keyword>
<dbReference type="NCBIfam" id="TIGR02138">
    <property type="entry name" value="phosphate_pstC"/>
    <property type="match status" value="1"/>
</dbReference>
<dbReference type="RefSeq" id="WP_009202037.1">
    <property type="nucleotide sequence ID" value="NZ_ACJX03000001.1"/>
</dbReference>
<comment type="subcellular location">
    <subcellularLocation>
        <location evidence="1 9">Cell membrane</location>
        <topology evidence="1 9">Multi-pass membrane protein</topology>
    </subcellularLocation>
</comment>
<organism evidence="12 13">
    <name type="scientific">Acetomicrobium hydrogeniformans ATCC BAA-1850</name>
    <dbReference type="NCBI Taxonomy" id="592015"/>
    <lineage>
        <taxon>Bacteria</taxon>
        <taxon>Thermotogati</taxon>
        <taxon>Synergistota</taxon>
        <taxon>Synergistia</taxon>
        <taxon>Synergistales</taxon>
        <taxon>Acetomicrobiaceae</taxon>
        <taxon>Acetomicrobium</taxon>
    </lineage>
</organism>
<evidence type="ECO:0000256" key="2">
    <source>
        <dbReference type="ARBA" id="ARBA00007069"/>
    </source>
</evidence>
<accession>A0A0T5XAE3</accession>
<dbReference type="AlphaFoldDB" id="A0A0T5XAE3"/>
<dbReference type="InterPro" id="IPR035906">
    <property type="entry name" value="MetI-like_sf"/>
</dbReference>
<feature type="transmembrane region" description="Helical" evidence="9">
    <location>
        <begin position="116"/>
        <end position="134"/>
    </location>
</feature>
<dbReference type="CDD" id="cd06261">
    <property type="entry name" value="TM_PBP2"/>
    <property type="match status" value="1"/>
</dbReference>
<keyword evidence="13" id="KW-1185">Reference proteome</keyword>
<proteinExistence type="inferred from homology"/>
<comment type="similarity">
    <text evidence="2 10">Belongs to the binding-protein-dependent transport system permease family. CysTW subfamily.</text>
</comment>
<dbReference type="InterPro" id="IPR051124">
    <property type="entry name" value="Phosphate_Transport_Permease"/>
</dbReference>
<feature type="transmembrane region" description="Helical" evidence="9">
    <location>
        <begin position="214"/>
        <end position="231"/>
    </location>
</feature>
<evidence type="ECO:0000259" key="11">
    <source>
        <dbReference type="PROSITE" id="PS50928"/>
    </source>
</evidence>
<dbReference type="STRING" id="592015.HMPREF1705_04600"/>
<reference evidence="13" key="1">
    <citation type="submission" date="2012-09" db="EMBL/GenBank/DDBJ databases">
        <authorList>
            <person name="Weinstock G."/>
            <person name="Sodergren E."/>
            <person name="Clifton S."/>
            <person name="Fulton L."/>
            <person name="Fulton B."/>
            <person name="Courtney L."/>
            <person name="Fronick C."/>
            <person name="Harrison M."/>
            <person name="Strong C."/>
            <person name="Farmer C."/>
            <person name="Delehaunty K."/>
            <person name="Markovic C."/>
            <person name="Hall O."/>
            <person name="Minx P."/>
            <person name="Tomlinson C."/>
            <person name="Mitreva M."/>
            <person name="Nelson J."/>
            <person name="Hou S."/>
            <person name="Wollam A."/>
            <person name="Pepin K.H."/>
            <person name="Johnson M."/>
            <person name="Bhonagiri V."/>
            <person name="Nash W.E."/>
            <person name="Suruliraj S."/>
            <person name="Warren W."/>
            <person name="Chinwalla A."/>
            <person name="Mardis E.R."/>
            <person name="Wilson R.K."/>
        </authorList>
    </citation>
    <scope>NUCLEOTIDE SEQUENCE [LARGE SCALE GENOMIC DNA]</scope>
    <source>
        <strain evidence="13">OS1</strain>
    </source>
</reference>
<keyword evidence="4 10" id="KW-1003">Cell membrane</keyword>
<dbReference type="PANTHER" id="PTHR30425:SF1">
    <property type="entry name" value="PHOSPHATE TRANSPORT SYSTEM PERMEASE PROTEIN PSTC"/>
    <property type="match status" value="1"/>
</dbReference>